<evidence type="ECO:0000259" key="2">
    <source>
        <dbReference type="Pfam" id="PF09588"/>
    </source>
</evidence>
<dbReference type="AlphaFoldDB" id="A0A096XHK6"/>
<dbReference type="Gene3D" id="3.90.320.10">
    <property type="match status" value="1"/>
</dbReference>
<keyword evidence="3" id="KW-0540">Nuclease</keyword>
<dbReference type="GO" id="GO:0004519">
    <property type="term" value="F:endonuclease activity"/>
    <property type="evidence" value="ECO:0007669"/>
    <property type="project" value="UniProtKB-KW"/>
</dbReference>
<dbReference type="SUPFAM" id="SSF52980">
    <property type="entry name" value="Restriction endonuclease-like"/>
    <property type="match status" value="1"/>
</dbReference>
<protein>
    <submittedName>
        <fullName evidence="3">Endonuclease-like phage-related protein</fullName>
    </submittedName>
</protein>
<keyword evidence="3" id="KW-0255">Endonuclease</keyword>
<dbReference type="EMBL" id="KC886258">
    <property type="protein sequence ID" value="AHM25205.1"/>
    <property type="molecule type" value="Genomic_DNA"/>
</dbReference>
<keyword evidence="3" id="KW-0378">Hydrolase</keyword>
<evidence type="ECO:0000256" key="1">
    <source>
        <dbReference type="SAM" id="Coils"/>
    </source>
</evidence>
<dbReference type="NCBIfam" id="TIGR03033">
    <property type="entry name" value="phage_rel_nuc"/>
    <property type="match status" value="1"/>
</dbReference>
<proteinExistence type="predicted"/>
<reference evidence="3" key="1">
    <citation type="journal article" date="2014" name="PLoS ONE">
        <title>Worldwide Occurrence of Integrative Conjugative Element Encoding Multidrug Resistance Determinants in Epidemic Vibrio cholerae O1.</title>
        <authorList>
            <person name="Marin M.A."/>
            <person name="Fonseca E.L."/>
            <person name="Andrade B.N."/>
            <person name="Cabral A.C."/>
            <person name="Vicente A.C."/>
        </authorList>
    </citation>
    <scope>NUCLEOTIDE SEQUENCE</scope>
    <source>
        <strain evidence="3">VC833</strain>
    </source>
</reference>
<accession>A0A096XHK6</accession>
<sequence>MKVIDLSQRTPAWHQWRIAGVTASEAPIIMGRSPYKTPWRLWAEKTGLVLPEDLSNNPNVLRGIRLEPQARRAFENAHNDFLLPLCAEADHNAIFRASFDGINDAGEPVELKCPCQSVFEDVQAHREQSEAYQLYWVQVQHQILVANSTRGWLVFYFEDQLIEFEIQRDAAFLTELQETALQFWELVQTKKEPSKCPEQDCFVPKGEAQYRWTSLSRQYCSAHAEVVRLENHIKSLKEEMRDAQSKLVAMMGNYAHADYAGVKLSRYMMAGTVDYKQLATDKLGELDEQVLAAYRKAPQERLRISTNKPEQPVETPIKISLEQDNLVLPGDSPSSFYF</sequence>
<dbReference type="InterPro" id="IPR017482">
    <property type="entry name" value="Lambda-type_endonuclease"/>
</dbReference>
<name>A0A096XHK6_VIBCL</name>
<gene>
    <name evidence="3" type="ORF">K531_00335</name>
</gene>
<feature type="domain" description="YqaJ viral recombinase" evidence="2">
    <location>
        <begin position="13"/>
        <end position="147"/>
    </location>
</feature>
<dbReference type="InterPro" id="IPR011604">
    <property type="entry name" value="PDDEXK-like_dom_sf"/>
</dbReference>
<dbReference type="InterPro" id="IPR011335">
    <property type="entry name" value="Restrct_endonuc-II-like"/>
</dbReference>
<feature type="coiled-coil region" evidence="1">
    <location>
        <begin position="226"/>
        <end position="253"/>
    </location>
</feature>
<keyword evidence="1" id="KW-0175">Coiled coil</keyword>
<organism evidence="3">
    <name type="scientific">Vibrio cholerae VC833</name>
    <dbReference type="NCBI Taxonomy" id="1306408"/>
    <lineage>
        <taxon>Bacteria</taxon>
        <taxon>Pseudomonadati</taxon>
        <taxon>Pseudomonadota</taxon>
        <taxon>Gammaproteobacteria</taxon>
        <taxon>Vibrionales</taxon>
        <taxon>Vibrionaceae</taxon>
        <taxon>Vibrio</taxon>
    </lineage>
</organism>
<evidence type="ECO:0000313" key="3">
    <source>
        <dbReference type="EMBL" id="AHM25205.1"/>
    </source>
</evidence>
<dbReference type="InterPro" id="IPR019080">
    <property type="entry name" value="YqaJ_viral_recombinase"/>
</dbReference>
<dbReference type="Pfam" id="PF09588">
    <property type="entry name" value="YqaJ"/>
    <property type="match status" value="1"/>
</dbReference>